<protein>
    <submittedName>
        <fullName evidence="1">Uncharacterized protein</fullName>
    </submittedName>
</protein>
<organism evidence="1 2">
    <name type="scientific">Candidatus Promineifilum breve</name>
    <dbReference type="NCBI Taxonomy" id="1806508"/>
    <lineage>
        <taxon>Bacteria</taxon>
        <taxon>Bacillati</taxon>
        <taxon>Chloroflexota</taxon>
        <taxon>Ardenticatenia</taxon>
        <taxon>Candidatus Promineifilales</taxon>
        <taxon>Candidatus Promineifilaceae</taxon>
        <taxon>Candidatus Promineifilum</taxon>
    </lineage>
</organism>
<name>A0A170PE61_9CHLR</name>
<dbReference type="KEGG" id="pbf:CFX0092_A0512"/>
<dbReference type="AlphaFoldDB" id="A0A170PE61"/>
<keyword evidence="2" id="KW-1185">Reference proteome</keyword>
<sequence length="462" mass="49476">MKFGHGVPHARRAQFGLLRPRTGVGQTKTPPGCAQNFPQPLDRRLGQIGQIEDVVGDEQFGDLGADALDAFQVFGAGLSLGIAGNGCGARIRLRRRADAGGNGDDRAVRLLGRFVFADPGIDGDFHFIDFTADLFQQRLDSPFHRLIFQRRHVVVRFDGVADHHRRLVGVVAYGLHAARFGGHGQNDGDGLAVLAIVEHLGVDGRVNFALLDLLAAQPGDGLGQSHVFQMFQGFIGGDNLALDDDRSRQGLSFAGQFHPGGAVLVRLVFLRDGWRRLGNRLPARVNPQAIEIPIGSPKKAADQMALWRGESVIPITAAAAKGRRDAFVGVKANRVDVPAGAPTDAGQIFVLIEVKGVMLAAQPANGRPPVSCTGGTDVVDLNGVDHPFGIDVNGAQARAVWDDIVVERFSPVAACRTDLYLFHALASICLYWFAVNIPLPLALYCGLLHPVCPLYSGDPAAM</sequence>
<dbReference type="Proteomes" id="UP000215027">
    <property type="component" value="Chromosome I"/>
</dbReference>
<proteinExistence type="predicted"/>
<dbReference type="EMBL" id="LN890655">
    <property type="protein sequence ID" value="CUS02393.2"/>
    <property type="molecule type" value="Genomic_DNA"/>
</dbReference>
<reference evidence="1" key="1">
    <citation type="submission" date="2016-01" db="EMBL/GenBank/DDBJ databases">
        <authorList>
            <person name="Mcilroy J.S."/>
            <person name="Karst M S."/>
            <person name="Albertsen M."/>
        </authorList>
    </citation>
    <scope>NUCLEOTIDE SEQUENCE</scope>
    <source>
        <strain evidence="1">Cfx-K</strain>
    </source>
</reference>
<accession>A0A170PE61</accession>
<gene>
    <name evidence="1" type="ORF">CFX0092_A0512</name>
</gene>
<evidence type="ECO:0000313" key="2">
    <source>
        <dbReference type="Proteomes" id="UP000215027"/>
    </source>
</evidence>
<evidence type="ECO:0000313" key="1">
    <source>
        <dbReference type="EMBL" id="CUS02393.2"/>
    </source>
</evidence>